<reference evidence="1" key="1">
    <citation type="journal article" date="2014" name="Int. J. Syst. Evol. Microbiol.">
        <title>Complete genome sequence of Corynebacterium casei LMG S-19264T (=DSM 44701T), isolated from a smear-ripened cheese.</title>
        <authorList>
            <consortium name="US DOE Joint Genome Institute (JGI-PGF)"/>
            <person name="Walter F."/>
            <person name="Albersmeier A."/>
            <person name="Kalinowski J."/>
            <person name="Ruckert C."/>
        </authorList>
    </citation>
    <scope>NUCLEOTIDE SEQUENCE</scope>
    <source>
        <strain evidence="1">JCM 17820</strain>
    </source>
</reference>
<keyword evidence="2" id="KW-1185">Reference proteome</keyword>
<accession>A0A830GH58</accession>
<evidence type="ECO:0008006" key="3">
    <source>
        <dbReference type="Google" id="ProtNLM"/>
    </source>
</evidence>
<sequence>MSDSALGVVGDEAVADRLRDVGVSVVTGSPADPPSTDRVVAVGQTAVSGVGTSGHDPLLLPVAAGRGVRSVTRDAVLAAVRSMDDAHVERHPVVSVTTAGDTVGKAVWDVTAVTADAARISEYAVATPTDSVGQFRADGVTIATPAGSPEYARRVGGPVLGPEGAVGVTAPIAPFATNPDHWVLPLDDLTVSVERDEATVALYVDGVDEGTVACGQTISISRTGTMRVAVVTESRSRFA</sequence>
<dbReference type="GO" id="GO:0019674">
    <property type="term" value="P:NAD+ metabolic process"/>
    <property type="evidence" value="ECO:0007669"/>
    <property type="project" value="InterPro"/>
</dbReference>
<protein>
    <recommendedName>
        <fullName evidence="3">ATP-NAD kinase</fullName>
    </recommendedName>
</protein>
<dbReference type="AlphaFoldDB" id="A0A830GH58"/>
<dbReference type="InterPro" id="IPR017437">
    <property type="entry name" value="ATP-NAD_kinase_PpnK-typ_C"/>
</dbReference>
<proteinExistence type="predicted"/>
<evidence type="ECO:0000313" key="1">
    <source>
        <dbReference type="EMBL" id="GGN86321.1"/>
    </source>
</evidence>
<name>A0A830GH58_9EURY</name>
<dbReference type="InterPro" id="IPR016064">
    <property type="entry name" value="NAD/diacylglycerol_kinase_sf"/>
</dbReference>
<dbReference type="RefSeq" id="WP_188994049.1">
    <property type="nucleotide sequence ID" value="NZ_BMOU01000001.1"/>
</dbReference>
<comment type="caution">
    <text evidence="1">The sequence shown here is derived from an EMBL/GenBank/DDBJ whole genome shotgun (WGS) entry which is preliminary data.</text>
</comment>
<reference evidence="1" key="2">
    <citation type="submission" date="2020-09" db="EMBL/GenBank/DDBJ databases">
        <authorList>
            <person name="Sun Q."/>
            <person name="Ohkuma M."/>
        </authorList>
    </citation>
    <scope>NUCLEOTIDE SEQUENCE</scope>
    <source>
        <strain evidence="1">JCM 17820</strain>
    </source>
</reference>
<dbReference type="EMBL" id="BMOU01000001">
    <property type="protein sequence ID" value="GGN86321.1"/>
    <property type="molecule type" value="Genomic_DNA"/>
</dbReference>
<dbReference type="SUPFAM" id="SSF111331">
    <property type="entry name" value="NAD kinase/diacylglycerol kinase-like"/>
    <property type="match status" value="1"/>
</dbReference>
<gene>
    <name evidence="1" type="ORF">GCM10009030_03900</name>
</gene>
<dbReference type="GO" id="GO:0003951">
    <property type="term" value="F:NAD+ kinase activity"/>
    <property type="evidence" value="ECO:0007669"/>
    <property type="project" value="InterPro"/>
</dbReference>
<dbReference type="Proteomes" id="UP000605784">
    <property type="component" value="Unassembled WGS sequence"/>
</dbReference>
<evidence type="ECO:0000313" key="2">
    <source>
        <dbReference type="Proteomes" id="UP000605784"/>
    </source>
</evidence>
<dbReference type="Pfam" id="PF20143">
    <property type="entry name" value="NAD_kinase_C"/>
    <property type="match status" value="1"/>
</dbReference>
<dbReference type="Gene3D" id="2.60.200.30">
    <property type="entry name" value="Probable inorganic polyphosphate/atp-NAD kinase, domain 2"/>
    <property type="match status" value="1"/>
</dbReference>
<organism evidence="1 2">
    <name type="scientific">Haloarcula pellucida</name>
    <dbReference type="NCBI Taxonomy" id="1427151"/>
    <lineage>
        <taxon>Archaea</taxon>
        <taxon>Methanobacteriati</taxon>
        <taxon>Methanobacteriota</taxon>
        <taxon>Stenosarchaea group</taxon>
        <taxon>Halobacteria</taxon>
        <taxon>Halobacteriales</taxon>
        <taxon>Haloarculaceae</taxon>
        <taxon>Haloarcula</taxon>
    </lineage>
</organism>